<dbReference type="NCBIfam" id="TIGR04183">
    <property type="entry name" value="Por_Secre_tail"/>
    <property type="match status" value="1"/>
</dbReference>
<dbReference type="InterPro" id="IPR013783">
    <property type="entry name" value="Ig-like_fold"/>
</dbReference>
<keyword evidence="3" id="KW-1185">Reference proteome</keyword>
<keyword evidence="1" id="KW-0732">Signal</keyword>
<protein>
    <submittedName>
        <fullName evidence="2">T9SS type A sorting domain-containing protein</fullName>
    </submittedName>
</protein>
<evidence type="ECO:0000256" key="1">
    <source>
        <dbReference type="SAM" id="SignalP"/>
    </source>
</evidence>
<feature type="signal peptide" evidence="1">
    <location>
        <begin position="1"/>
        <end position="19"/>
    </location>
</feature>
<comment type="caution">
    <text evidence="2">The sequence shown here is derived from an EMBL/GenBank/DDBJ whole genome shotgun (WGS) entry which is preliminary data.</text>
</comment>
<dbReference type="Proteomes" id="UP001176429">
    <property type="component" value="Unassembled WGS sequence"/>
</dbReference>
<evidence type="ECO:0000313" key="3">
    <source>
        <dbReference type="Proteomes" id="UP001176429"/>
    </source>
</evidence>
<accession>A0ABT9BGP7</accession>
<proteinExistence type="predicted"/>
<gene>
    <name evidence="2" type="ORF">Q5H93_22090</name>
</gene>
<dbReference type="RefSeq" id="WP_305008880.1">
    <property type="nucleotide sequence ID" value="NZ_JAUQSY010000020.1"/>
</dbReference>
<sequence>MKKYLFSLALWGAFLTTQAQTTVVNRVTGIVTTYNGLWNSSTAAINPLKPDSSHALLAFTVDGTRYSTGVNDTRLRRAGLAFTAGTYRALPVATLATPTSNTKAGYGQLCDRVDNGPSVPAPARNFAALLTDGPQGLDLGTGMVNLPAGTLAFTISNVSTAALGDGVPDLLVTQIASPGGGDDVYRFLDANGNQLGNTVTVAVAGLPSVGRWVADFYDADKSPMTLTTYTKTERELRLWAADLSMFGLTPTTLVRVARFEMALNGSSDVAFVAYNTRTAQAAAAAPAPLPVELTAFTATATPTAVQLAWRTASEKDAAAFEVEARTDGGWARLGRVAAQGTSSRPTDYAFEAPLSSAALTYYRLRQVDTDGSEHFSPVQVVRQMLGTEPLRLVPNPAHGQVQVLGGAAGEARQLLDAQGRVLRTSDGNLLYLEGLPTGLYLVRSGKQTQRLVVE</sequence>
<feature type="chain" id="PRO_5045370143" evidence="1">
    <location>
        <begin position="20"/>
        <end position="454"/>
    </location>
</feature>
<organism evidence="2 3">
    <name type="scientific">Hymenobacter aranciens</name>
    <dbReference type="NCBI Taxonomy" id="3063996"/>
    <lineage>
        <taxon>Bacteria</taxon>
        <taxon>Pseudomonadati</taxon>
        <taxon>Bacteroidota</taxon>
        <taxon>Cytophagia</taxon>
        <taxon>Cytophagales</taxon>
        <taxon>Hymenobacteraceae</taxon>
        <taxon>Hymenobacter</taxon>
    </lineage>
</organism>
<name>A0ABT9BGP7_9BACT</name>
<dbReference type="EMBL" id="JAUQSY010000020">
    <property type="protein sequence ID" value="MDO7877446.1"/>
    <property type="molecule type" value="Genomic_DNA"/>
</dbReference>
<dbReference type="InterPro" id="IPR026444">
    <property type="entry name" value="Secre_tail"/>
</dbReference>
<dbReference type="Gene3D" id="2.60.40.10">
    <property type="entry name" value="Immunoglobulins"/>
    <property type="match status" value="1"/>
</dbReference>
<reference evidence="2" key="1">
    <citation type="submission" date="2023-07" db="EMBL/GenBank/DDBJ databases">
        <authorList>
            <person name="Kim M.K."/>
        </authorList>
    </citation>
    <scope>NUCLEOTIDE SEQUENCE</scope>
    <source>
        <strain evidence="2">ASUV-10-1</strain>
    </source>
</reference>
<evidence type="ECO:0000313" key="2">
    <source>
        <dbReference type="EMBL" id="MDO7877446.1"/>
    </source>
</evidence>